<feature type="non-terminal residue" evidence="1">
    <location>
        <position position="182"/>
    </location>
</feature>
<dbReference type="AlphaFoldDB" id="A0A146KG73"/>
<organism evidence="1">
    <name type="scientific">Trepomonas sp. PC1</name>
    <dbReference type="NCBI Taxonomy" id="1076344"/>
    <lineage>
        <taxon>Eukaryota</taxon>
        <taxon>Metamonada</taxon>
        <taxon>Diplomonadida</taxon>
        <taxon>Hexamitidae</taxon>
        <taxon>Hexamitinae</taxon>
        <taxon>Trepomonas</taxon>
    </lineage>
</organism>
<evidence type="ECO:0000313" key="1">
    <source>
        <dbReference type="EMBL" id="JAP94635.1"/>
    </source>
</evidence>
<dbReference type="EMBL" id="GDID01001971">
    <property type="protein sequence ID" value="JAP94635.1"/>
    <property type="molecule type" value="Transcribed_RNA"/>
</dbReference>
<protein>
    <submittedName>
        <fullName evidence="1">Uncharacterized protein</fullName>
    </submittedName>
</protein>
<accession>A0A146KG73</accession>
<gene>
    <name evidence="1" type="ORF">TPC1_12640</name>
</gene>
<name>A0A146KG73_9EUKA</name>
<sequence length="182" mass="21525">MQQQAVSNELQEMLQLFNQSVDTIDLQQMACSLKYTLEREFILKSNVTRLQTSEKLQKCLPDFVNIINEKLNYMSFGLTEMSLPANDTFDPMPQHKWNKVKQALQDISCEDDVAKLIKYCDERYLYFGNEQLREAMIILGRKQFRRKLWQLVAPKVAEVENLGSVLQILNKDEREELKKVWW</sequence>
<proteinExistence type="predicted"/>
<reference evidence="1" key="1">
    <citation type="submission" date="2015-07" db="EMBL/GenBank/DDBJ databases">
        <title>Adaptation to a free-living lifestyle via gene acquisitions in the diplomonad Trepomonas sp. PC1.</title>
        <authorList>
            <person name="Xu F."/>
            <person name="Jerlstrom-Hultqvist J."/>
            <person name="Kolisko M."/>
            <person name="Simpson A.G.B."/>
            <person name="Roger A.J."/>
            <person name="Svard S.G."/>
            <person name="Andersson J.O."/>
        </authorList>
    </citation>
    <scope>NUCLEOTIDE SEQUENCE</scope>
    <source>
        <strain evidence="1">PC1</strain>
    </source>
</reference>